<feature type="domain" description="Glycosyltransferase 2-like" evidence="4">
    <location>
        <begin position="9"/>
        <end position="118"/>
    </location>
</feature>
<comment type="similarity">
    <text evidence="1">Belongs to the glycosyltransferase 2 family.</text>
</comment>
<evidence type="ECO:0000313" key="6">
    <source>
        <dbReference type="Proteomes" id="UP000061839"/>
    </source>
</evidence>
<dbReference type="HOGENOM" id="CLU_456995_0_0_11"/>
<dbReference type="STRING" id="1618207.UM93_07185"/>
<reference evidence="5 6" key="1">
    <citation type="journal article" date="2015" name="Genome Announc.">
        <title>Complete Genome Sequencing of Protease-Producing Novel Arthrobacter sp. Strain IHBB 11108 Using PacBio Single-Molecule Real-Time Sequencing Technology.</title>
        <authorList>
            <person name="Kiran S."/>
            <person name="Swarnkar M.K."/>
            <person name="Pal M."/>
            <person name="Thakur R."/>
            <person name="Tewari R."/>
            <person name="Singh A.K."/>
            <person name="Gulati A."/>
        </authorList>
    </citation>
    <scope>NUCLEOTIDE SEQUENCE [LARGE SCALE GENOMIC DNA]</scope>
    <source>
        <strain evidence="5 6">IHBB 11108</strain>
    </source>
</reference>
<proteinExistence type="inferred from homology"/>
<keyword evidence="2" id="KW-0328">Glycosyltransferase</keyword>
<dbReference type="GO" id="GO:0016740">
    <property type="term" value="F:transferase activity"/>
    <property type="evidence" value="ECO:0007669"/>
    <property type="project" value="UniProtKB-KW"/>
</dbReference>
<dbReference type="PANTHER" id="PTHR43685">
    <property type="entry name" value="GLYCOSYLTRANSFERASE"/>
    <property type="match status" value="1"/>
</dbReference>
<dbReference type="EMBL" id="CP011005">
    <property type="protein sequence ID" value="AJT41351.1"/>
    <property type="molecule type" value="Genomic_DNA"/>
</dbReference>
<keyword evidence="3 5" id="KW-0808">Transferase</keyword>
<dbReference type="Proteomes" id="UP000061839">
    <property type="component" value="Chromosome"/>
</dbReference>
<dbReference type="InterPro" id="IPR029044">
    <property type="entry name" value="Nucleotide-diphossugar_trans"/>
</dbReference>
<dbReference type="Pfam" id="PF00535">
    <property type="entry name" value="Glycos_transf_2"/>
    <property type="match status" value="2"/>
</dbReference>
<dbReference type="InterPro" id="IPR050834">
    <property type="entry name" value="Glycosyltransf_2"/>
</dbReference>
<dbReference type="SUPFAM" id="SSF53448">
    <property type="entry name" value="Nucleotide-diphospho-sugar transferases"/>
    <property type="match status" value="2"/>
</dbReference>
<evidence type="ECO:0000256" key="3">
    <source>
        <dbReference type="ARBA" id="ARBA00022679"/>
    </source>
</evidence>
<dbReference type="PATRIC" id="fig|1618207.4.peg.1455"/>
<feature type="domain" description="Glycosyltransferase 2-like" evidence="4">
    <location>
        <begin position="324"/>
        <end position="454"/>
    </location>
</feature>
<evidence type="ECO:0000313" key="5">
    <source>
        <dbReference type="EMBL" id="AJT41351.1"/>
    </source>
</evidence>
<sequence>MSSTRVVAVLVSFNREELLRRAVESICRAVRLPDALVIVDNASTDGSVDYLRSLQLPCDYELVELTKNTGGAGGFTVGMAHALANHRPDLLWIMDDDTEPHRETLSEALELWQNYPAAETPALIASRVLWTDGREHPMNSPRTRVGASAAQKSRAAKFSARPIRSASFVSLFVSAEAIRQDGLPIVDYFLWNDDFEFTARLARHRTALASEKSVVSHHTKVFDSNTVDIGERFFFEVRNKIWTFSRSSALTTGERLLYGGSSVRRWFSMVRRSSSRAAVLKAGWRGLRDGLLSQPRSNEQALAGVHQLPAWKLQVSADQVADFSVLIPVYIGDEANRFRRALDSVTIEQHRQPAEVVIVQDGPVDARIAEQITEAEARLANVKVVRLPQAGGLARALDAGLAECSHEFVARMDADDVSRPERFELQLPYLESGYDIIGSALEEIAEDESNSLAYRPVPLDQQQIFSGSSFRSPFHHPTVVYRKSAVLEAGGYGAMASVEDYWLWLRMLHRGAKAANLSQPLLKYRVSAGAYHRRGGKEMFSAELRLQGKMLKAGYIGPLRWFGNVLVRGGYRLVPTSLRKIGYRGAFTHAPSAAGRPADSPER</sequence>
<gene>
    <name evidence="5" type="ORF">UM93_07185</name>
</gene>
<dbReference type="InterPro" id="IPR001173">
    <property type="entry name" value="Glyco_trans_2-like"/>
</dbReference>
<dbReference type="OrthoDB" id="7665907at2"/>
<protein>
    <submittedName>
        <fullName evidence="5">Glycosyl transferase</fullName>
    </submittedName>
</protein>
<dbReference type="KEGG" id="ari:UM93_07185"/>
<accession>A0A0D4BZ09</accession>
<dbReference type="AlphaFoldDB" id="A0A0D4BZ09"/>
<evidence type="ECO:0000259" key="4">
    <source>
        <dbReference type="Pfam" id="PF00535"/>
    </source>
</evidence>
<dbReference type="PANTHER" id="PTHR43685:SF5">
    <property type="entry name" value="GLYCOSYLTRANSFERASE EPSE-RELATED"/>
    <property type="match status" value="1"/>
</dbReference>
<dbReference type="Gene3D" id="3.90.550.10">
    <property type="entry name" value="Spore Coat Polysaccharide Biosynthesis Protein SpsA, Chain A"/>
    <property type="match status" value="2"/>
</dbReference>
<dbReference type="RefSeq" id="WP_045074672.1">
    <property type="nucleotide sequence ID" value="NZ_CP011005.1"/>
</dbReference>
<name>A0A0D4BZ09_9MICC</name>
<organism evidence="5 6">
    <name type="scientific">Psychromicrobium lacuslunae</name>
    <dbReference type="NCBI Taxonomy" id="1618207"/>
    <lineage>
        <taxon>Bacteria</taxon>
        <taxon>Bacillati</taxon>
        <taxon>Actinomycetota</taxon>
        <taxon>Actinomycetes</taxon>
        <taxon>Micrococcales</taxon>
        <taxon>Micrococcaceae</taxon>
        <taxon>Psychromicrobium</taxon>
    </lineage>
</organism>
<evidence type="ECO:0000256" key="2">
    <source>
        <dbReference type="ARBA" id="ARBA00022676"/>
    </source>
</evidence>
<evidence type="ECO:0000256" key="1">
    <source>
        <dbReference type="ARBA" id="ARBA00006739"/>
    </source>
</evidence>
<keyword evidence="6" id="KW-1185">Reference proteome</keyword>